<organism evidence="1 2">
    <name type="scientific">Racocetra persica</name>
    <dbReference type="NCBI Taxonomy" id="160502"/>
    <lineage>
        <taxon>Eukaryota</taxon>
        <taxon>Fungi</taxon>
        <taxon>Fungi incertae sedis</taxon>
        <taxon>Mucoromycota</taxon>
        <taxon>Glomeromycotina</taxon>
        <taxon>Glomeromycetes</taxon>
        <taxon>Diversisporales</taxon>
        <taxon>Gigasporaceae</taxon>
        <taxon>Racocetra</taxon>
    </lineage>
</organism>
<reference evidence="1" key="1">
    <citation type="submission" date="2021-06" db="EMBL/GenBank/DDBJ databases">
        <authorList>
            <person name="Kallberg Y."/>
            <person name="Tangrot J."/>
            <person name="Rosling A."/>
        </authorList>
    </citation>
    <scope>NUCLEOTIDE SEQUENCE</scope>
    <source>
        <strain evidence="1">MA461A</strain>
    </source>
</reference>
<feature type="non-terminal residue" evidence="1">
    <location>
        <position position="1"/>
    </location>
</feature>
<evidence type="ECO:0000313" key="2">
    <source>
        <dbReference type="Proteomes" id="UP000789920"/>
    </source>
</evidence>
<dbReference type="Proteomes" id="UP000789920">
    <property type="component" value="Unassembled WGS sequence"/>
</dbReference>
<name>A0ACA9QMT4_9GLOM</name>
<dbReference type="EMBL" id="CAJVQC010032877">
    <property type="protein sequence ID" value="CAG8752328.1"/>
    <property type="molecule type" value="Genomic_DNA"/>
</dbReference>
<protein>
    <submittedName>
        <fullName evidence="1">32684_t:CDS:1</fullName>
    </submittedName>
</protein>
<feature type="non-terminal residue" evidence="1">
    <location>
        <position position="59"/>
    </location>
</feature>
<keyword evidence="2" id="KW-1185">Reference proteome</keyword>
<sequence length="59" mass="6778">IVEETKGEEIVEETIEDVEEIVEETMEDIAEIAIATESTDVAEEEQIVEQFDIDNNYMK</sequence>
<evidence type="ECO:0000313" key="1">
    <source>
        <dbReference type="EMBL" id="CAG8752328.1"/>
    </source>
</evidence>
<proteinExistence type="predicted"/>
<accession>A0ACA9QMT4</accession>
<gene>
    <name evidence="1" type="ORF">RPERSI_LOCUS14324</name>
</gene>
<comment type="caution">
    <text evidence="1">The sequence shown here is derived from an EMBL/GenBank/DDBJ whole genome shotgun (WGS) entry which is preliminary data.</text>
</comment>